<sequence length="108" mass="12237">MAQVLRGRGIIIVCLILFLGILYLYGSAHTYRIPGAISEFAKQVHVHLYLFWTRDSDGDSIAKVLEEEPQWKKRKPKLGVPESVKTQCQQAIESSRMRGHERIPSTGS</sequence>
<name>A0A218YZZ8_9HELO</name>
<evidence type="ECO:0000256" key="1">
    <source>
        <dbReference type="SAM" id="Phobius"/>
    </source>
</evidence>
<dbReference type="InParanoid" id="A0A218YZZ8"/>
<dbReference type="Proteomes" id="UP000242519">
    <property type="component" value="Unassembled WGS sequence"/>
</dbReference>
<proteinExistence type="predicted"/>
<protein>
    <submittedName>
        <fullName evidence="2">Uncharacterized protein</fullName>
    </submittedName>
</protein>
<organism evidence="2 3">
    <name type="scientific">Diplocarpon coronariae</name>
    <dbReference type="NCBI Taxonomy" id="2795749"/>
    <lineage>
        <taxon>Eukaryota</taxon>
        <taxon>Fungi</taxon>
        <taxon>Dikarya</taxon>
        <taxon>Ascomycota</taxon>
        <taxon>Pezizomycotina</taxon>
        <taxon>Leotiomycetes</taxon>
        <taxon>Helotiales</taxon>
        <taxon>Drepanopezizaceae</taxon>
        <taxon>Diplocarpon</taxon>
    </lineage>
</organism>
<keyword evidence="3" id="KW-1185">Reference proteome</keyword>
<keyword evidence="1" id="KW-0812">Transmembrane</keyword>
<evidence type="ECO:0000313" key="3">
    <source>
        <dbReference type="Proteomes" id="UP000242519"/>
    </source>
</evidence>
<keyword evidence="1" id="KW-1133">Transmembrane helix</keyword>
<comment type="caution">
    <text evidence="2">The sequence shown here is derived from an EMBL/GenBank/DDBJ whole genome shotgun (WGS) entry which is preliminary data.</text>
</comment>
<feature type="transmembrane region" description="Helical" evidence="1">
    <location>
        <begin position="6"/>
        <end position="25"/>
    </location>
</feature>
<reference evidence="2 3" key="1">
    <citation type="submission" date="2017-04" db="EMBL/GenBank/DDBJ databases">
        <title>Draft genome sequence of Marssonina coronaria NL1: causal agent of apple blotch.</title>
        <authorList>
            <person name="Cheng Q."/>
        </authorList>
    </citation>
    <scope>NUCLEOTIDE SEQUENCE [LARGE SCALE GENOMIC DNA]</scope>
    <source>
        <strain evidence="2 3">NL1</strain>
    </source>
</reference>
<dbReference type="AlphaFoldDB" id="A0A218YZZ8"/>
<gene>
    <name evidence="2" type="ORF">B2J93_216</name>
</gene>
<evidence type="ECO:0000313" key="2">
    <source>
        <dbReference type="EMBL" id="OWP00920.1"/>
    </source>
</evidence>
<accession>A0A218YZZ8</accession>
<dbReference type="EMBL" id="MZNU01000298">
    <property type="protein sequence ID" value="OWP00920.1"/>
    <property type="molecule type" value="Genomic_DNA"/>
</dbReference>
<keyword evidence="1" id="KW-0472">Membrane</keyword>